<feature type="region of interest" description="Disordered" evidence="4">
    <location>
        <begin position="330"/>
        <end position="358"/>
    </location>
</feature>
<dbReference type="GO" id="GO:0005634">
    <property type="term" value="C:nucleus"/>
    <property type="evidence" value="ECO:0007669"/>
    <property type="project" value="TreeGrafter"/>
</dbReference>
<dbReference type="SUPFAM" id="SSF51735">
    <property type="entry name" value="NAD(P)-binding Rossmann-fold domains"/>
    <property type="match status" value="1"/>
</dbReference>
<feature type="coiled-coil region" evidence="3">
    <location>
        <begin position="372"/>
        <end position="441"/>
    </location>
</feature>
<accession>A0A8H5IFQ0</accession>
<keyword evidence="3" id="KW-0175">Coiled coil</keyword>
<gene>
    <name evidence="6" type="ORF">FNAPI_12628</name>
</gene>
<keyword evidence="2" id="KW-0521">NADP</keyword>
<dbReference type="AlphaFoldDB" id="A0A8H5IFQ0"/>
<sequence>MAELKEIAIVGGTGAQGMPVVEALASSGRYRLRVLTRNLDSPRAKQLAELPNVTLVQGAQDNMADMHKLFKGAYGAWVNTDGFTLGEKDELFYGFRAYEIARSEGLLHYVWANIEYVLAAGKFDERYYCGHMASKGRVAKFILALGQDDMKSTIFTTAAYMDMLQGGMFVPTTDTKIPMIALCDVGIYNLWIFDNPTESAGLDVSVATDNVSFTDIARIFTEVTGTPAVHKTLTWEEYAPHAEPYPGASVNWPLGPDAPRDKSVMSWADNFRAWWRYWGDGVTPPRDETLLDRIHPKRLKSLAEWMKHVGYTGKRQNVLKMTEDWVTKGGALPPKARSPDAMSMQGGSVTPNTGQKSWSNRQEFSNALEESMTEVKAEIKAVLSKLDQARTAALQAEDEREHYKTSFNNLQKEYKVLKEESEQKNKQIEELKQALKHCEDRLFLDDRRSWREWYNRR</sequence>
<dbReference type="EMBL" id="JAAOAO010000671">
    <property type="protein sequence ID" value="KAF5533611.1"/>
    <property type="molecule type" value="Genomic_DNA"/>
</dbReference>
<dbReference type="PANTHER" id="PTHR42748">
    <property type="entry name" value="NITROGEN METABOLITE REPRESSION PROTEIN NMRA FAMILY MEMBER"/>
    <property type="match status" value="1"/>
</dbReference>
<dbReference type="Pfam" id="PF05368">
    <property type="entry name" value="NmrA"/>
    <property type="match status" value="1"/>
</dbReference>
<feature type="domain" description="NmrA-like" evidence="5">
    <location>
        <begin position="5"/>
        <end position="234"/>
    </location>
</feature>
<evidence type="ECO:0000313" key="7">
    <source>
        <dbReference type="Proteomes" id="UP000574317"/>
    </source>
</evidence>
<dbReference type="Gene3D" id="3.90.25.10">
    <property type="entry name" value="UDP-galactose 4-epimerase, domain 1"/>
    <property type="match status" value="1"/>
</dbReference>
<dbReference type="PANTHER" id="PTHR42748:SF14">
    <property type="entry name" value="SNOAL-LIKE DOMAIN-CONTAINING PROTEIN"/>
    <property type="match status" value="1"/>
</dbReference>
<reference evidence="6 7" key="1">
    <citation type="submission" date="2020-05" db="EMBL/GenBank/DDBJ databases">
        <title>Identification and distribution of gene clusters putatively required for synthesis of sphingolipid metabolism inhibitors in phylogenetically diverse species of the filamentous fungus Fusarium.</title>
        <authorList>
            <person name="Kim H.-S."/>
            <person name="Busman M."/>
            <person name="Brown D.W."/>
            <person name="Divon H."/>
            <person name="Uhlig S."/>
            <person name="Proctor R.H."/>
        </authorList>
    </citation>
    <scope>NUCLEOTIDE SEQUENCE [LARGE SCALE GENOMIC DNA]</scope>
    <source>
        <strain evidence="6 7">NRRL 25196</strain>
    </source>
</reference>
<dbReference type="Proteomes" id="UP000574317">
    <property type="component" value="Unassembled WGS sequence"/>
</dbReference>
<evidence type="ECO:0000256" key="1">
    <source>
        <dbReference type="ARBA" id="ARBA00006328"/>
    </source>
</evidence>
<evidence type="ECO:0000256" key="2">
    <source>
        <dbReference type="ARBA" id="ARBA00022857"/>
    </source>
</evidence>
<dbReference type="Gene3D" id="3.40.50.720">
    <property type="entry name" value="NAD(P)-binding Rossmann-like Domain"/>
    <property type="match status" value="1"/>
</dbReference>
<dbReference type="InterPro" id="IPR008030">
    <property type="entry name" value="NmrA-like"/>
</dbReference>
<feature type="compositionally biased region" description="Polar residues" evidence="4">
    <location>
        <begin position="345"/>
        <end position="358"/>
    </location>
</feature>
<keyword evidence="7" id="KW-1185">Reference proteome</keyword>
<comment type="similarity">
    <text evidence="1">Belongs to the NmrA-type oxidoreductase family.</text>
</comment>
<evidence type="ECO:0000259" key="5">
    <source>
        <dbReference type="Pfam" id="PF05368"/>
    </source>
</evidence>
<name>A0A8H5IFQ0_9HYPO</name>
<organism evidence="6 7">
    <name type="scientific">Fusarium napiforme</name>
    <dbReference type="NCBI Taxonomy" id="42672"/>
    <lineage>
        <taxon>Eukaryota</taxon>
        <taxon>Fungi</taxon>
        <taxon>Dikarya</taxon>
        <taxon>Ascomycota</taxon>
        <taxon>Pezizomycotina</taxon>
        <taxon>Sordariomycetes</taxon>
        <taxon>Hypocreomycetidae</taxon>
        <taxon>Hypocreales</taxon>
        <taxon>Nectriaceae</taxon>
        <taxon>Fusarium</taxon>
        <taxon>Fusarium fujikuroi species complex</taxon>
    </lineage>
</organism>
<evidence type="ECO:0000313" key="6">
    <source>
        <dbReference type="EMBL" id="KAF5533611.1"/>
    </source>
</evidence>
<dbReference type="InterPro" id="IPR051164">
    <property type="entry name" value="NmrA-like_oxidored"/>
</dbReference>
<protein>
    <recommendedName>
        <fullName evidence="5">NmrA-like domain-containing protein</fullName>
    </recommendedName>
</protein>
<evidence type="ECO:0000256" key="4">
    <source>
        <dbReference type="SAM" id="MobiDB-lite"/>
    </source>
</evidence>
<dbReference type="InterPro" id="IPR036291">
    <property type="entry name" value="NAD(P)-bd_dom_sf"/>
</dbReference>
<evidence type="ECO:0000256" key="3">
    <source>
        <dbReference type="SAM" id="Coils"/>
    </source>
</evidence>
<proteinExistence type="inferred from homology"/>
<comment type="caution">
    <text evidence="6">The sequence shown here is derived from an EMBL/GenBank/DDBJ whole genome shotgun (WGS) entry which is preliminary data.</text>
</comment>